<dbReference type="SUPFAM" id="SSF52980">
    <property type="entry name" value="Restriction endonuclease-like"/>
    <property type="match status" value="1"/>
</dbReference>
<dbReference type="EMBL" id="AP024202">
    <property type="protein sequence ID" value="BCN93253.1"/>
    <property type="molecule type" value="Genomic_DNA"/>
</dbReference>
<evidence type="ECO:0000313" key="3">
    <source>
        <dbReference type="Proteomes" id="UP001054820"/>
    </source>
</evidence>
<keyword evidence="3" id="KW-1185">Reference proteome</keyword>
<proteinExistence type="predicted"/>
<organism evidence="2 3">
    <name type="scientific">Thiomicrorhabdus immobilis</name>
    <dbReference type="NCBI Taxonomy" id="2791037"/>
    <lineage>
        <taxon>Bacteria</taxon>
        <taxon>Pseudomonadati</taxon>
        <taxon>Pseudomonadota</taxon>
        <taxon>Gammaproteobacteria</taxon>
        <taxon>Thiotrichales</taxon>
        <taxon>Piscirickettsiaceae</taxon>
        <taxon>Thiomicrorhabdus</taxon>
    </lineage>
</organism>
<reference evidence="2" key="1">
    <citation type="journal article" date="2022" name="Arch. Microbiol.">
        <title>Thiomicrorhabdus immobilis sp. nov., a mesophilic sulfur-oxidizing bacterium isolated from sediment of a brackish lake in northern Japan.</title>
        <authorList>
            <person name="Kojima H."/>
            <person name="Mochizuki J."/>
            <person name="Kanda M."/>
            <person name="Watanabe T."/>
            <person name="Fukui M."/>
        </authorList>
    </citation>
    <scope>NUCLEOTIDE SEQUENCE</scope>
    <source>
        <strain evidence="2">Am19</strain>
    </source>
</reference>
<feature type="domain" description="Card1 endonuclease" evidence="1">
    <location>
        <begin position="265"/>
        <end position="394"/>
    </location>
</feature>
<dbReference type="Gene3D" id="3.40.1350.10">
    <property type="match status" value="1"/>
</dbReference>
<protein>
    <recommendedName>
        <fullName evidence="1">Card1 endonuclease domain-containing protein</fullName>
    </recommendedName>
</protein>
<dbReference type="RefSeq" id="WP_237264283.1">
    <property type="nucleotide sequence ID" value="NZ_AP024202.1"/>
</dbReference>
<accession>A0ABN6CW24</accession>
<dbReference type="Gene3D" id="3.40.50.10770">
    <property type="entry name" value="Hypothetical protein VC1899 like domain (Restriction endonuclease-like)"/>
    <property type="match status" value="1"/>
</dbReference>
<dbReference type="InterPro" id="IPR011856">
    <property type="entry name" value="tRNA_endonuc-like_dom_sf"/>
</dbReference>
<dbReference type="Proteomes" id="UP001054820">
    <property type="component" value="Chromosome"/>
</dbReference>
<gene>
    <name evidence="2" type="ORF">THMIRHAM_10380</name>
</gene>
<dbReference type="InterPro" id="IPR011335">
    <property type="entry name" value="Restrct_endonuc-II-like"/>
</dbReference>
<dbReference type="Pfam" id="PF09002">
    <property type="entry name" value="Card1_endonuc"/>
    <property type="match status" value="1"/>
</dbReference>
<dbReference type="InterPro" id="IPR015093">
    <property type="entry name" value="Card1_endonucl_dom"/>
</dbReference>
<name>A0ABN6CW24_9GAMM</name>
<sequence length="405" mass="45968">MTNQSLANLNQYRTHLVFADREMTPNLAPILDERLIVQNVIIVHTASLLENAKRLKRIYKSHQIQSAMVQIEPAFEISEIVSDLKNIVLNIPIETLAINISCANKMYTLGAFKLFENTPAGIYYLLPNDQLKWIQPSNLSGFSIAENLLLGEFLHAHGIDCSQPVKLSPSQANFANGVVNAIQKIILQQNALRIYQRFSTHYARGKSIKLIRHKKKYYLNEVNQRSHLKADLLAGLMRKLHNQNLIQISEENNEIIPHPESDPWKRSFFEGGWLEYLTYRAVLEIKTEIDKIKEVAFGVKLERRNAFDEADVLFIANNQLFLVECKTGANANINLHLQRLDSLKKRLGGVSAHALLITTEMIGDNLNKANLLNVGVIDGSQLHNIKNALKDWILQELNTPSETSH</sequence>
<evidence type="ECO:0000259" key="1">
    <source>
        <dbReference type="Pfam" id="PF09002"/>
    </source>
</evidence>
<evidence type="ECO:0000313" key="2">
    <source>
        <dbReference type="EMBL" id="BCN93253.1"/>
    </source>
</evidence>